<keyword evidence="2" id="KW-1185">Reference proteome</keyword>
<dbReference type="EMBL" id="FJOG01000011">
    <property type="protein sequence ID" value="CZR57940.1"/>
    <property type="molecule type" value="Genomic_DNA"/>
</dbReference>
<dbReference type="OrthoDB" id="10579655at2759"/>
<sequence>MKDQLGQGSWRRRPERAPVEKHNIISPKTFFKAFRKLTLRSEGVWNTSTYAAGTCGRGVHTSFWTSIHGGDSVGKFGVANKKGPLELTNAAIVLGCDKSNNGEDLIHVLPCHFLGDAPHEALQIMKQWAERNFIHLNTCIELDATEVLPTETWHAIHPSSRKFQDPQPIKYAWLLPSSKRIVPARNVHLHTSNPQSEDGTLRLEHYRFTNLMTQCHRYGQGLKYESEERFWDAVSAVLRINESRNGAERELARIDLQRATGKMLDEWDSARFRINRKTCAGTTVYTVELKALARLEVWVTRMEAREVGGYIKVNNFELLLARIKEDGENAMRKYETVLMKSADKQRLEKQIKEEEMCQELEQARLESGGKDDETRS</sequence>
<name>A0A1L7WYX4_9HELO</name>
<reference evidence="1 2" key="1">
    <citation type="submission" date="2016-03" db="EMBL/GenBank/DDBJ databases">
        <authorList>
            <person name="Ploux O."/>
        </authorList>
    </citation>
    <scope>NUCLEOTIDE SEQUENCE [LARGE SCALE GENOMIC DNA]</scope>
    <source>
        <strain evidence="1 2">UAMH 11012</strain>
    </source>
</reference>
<organism evidence="1 2">
    <name type="scientific">Phialocephala subalpina</name>
    <dbReference type="NCBI Taxonomy" id="576137"/>
    <lineage>
        <taxon>Eukaryota</taxon>
        <taxon>Fungi</taxon>
        <taxon>Dikarya</taxon>
        <taxon>Ascomycota</taxon>
        <taxon>Pezizomycotina</taxon>
        <taxon>Leotiomycetes</taxon>
        <taxon>Helotiales</taxon>
        <taxon>Mollisiaceae</taxon>
        <taxon>Phialocephala</taxon>
        <taxon>Phialocephala fortinii species complex</taxon>
    </lineage>
</organism>
<evidence type="ECO:0000313" key="2">
    <source>
        <dbReference type="Proteomes" id="UP000184330"/>
    </source>
</evidence>
<accession>A0A1L7WYX4</accession>
<protein>
    <submittedName>
        <fullName evidence="1">Uncharacterized protein</fullName>
    </submittedName>
</protein>
<proteinExistence type="predicted"/>
<dbReference type="Proteomes" id="UP000184330">
    <property type="component" value="Unassembled WGS sequence"/>
</dbReference>
<dbReference type="AlphaFoldDB" id="A0A1L7WYX4"/>
<gene>
    <name evidence="1" type="ORF">PAC_07830</name>
</gene>
<evidence type="ECO:0000313" key="1">
    <source>
        <dbReference type="EMBL" id="CZR57940.1"/>
    </source>
</evidence>